<proteinExistence type="predicted"/>
<feature type="non-terminal residue" evidence="1">
    <location>
        <position position="284"/>
    </location>
</feature>
<reference evidence="1" key="1">
    <citation type="submission" date="2017-08" db="EMBL/GenBank/DDBJ databases">
        <authorList>
            <person name="de Groot N.N."/>
        </authorList>
    </citation>
    <scope>NUCLEOTIDE SEQUENCE [LARGE SCALE GENOMIC DNA]</scope>
    <source>
        <strain evidence="1">PX439</strain>
    </source>
</reference>
<dbReference type="OrthoDB" id="5859952at2759"/>
<protein>
    <submittedName>
        <fullName evidence="1">Uncharacterized protein</fullName>
    </submittedName>
</protein>
<dbReference type="Gene3D" id="3.40.33.10">
    <property type="entry name" value="CAP"/>
    <property type="match status" value="1"/>
</dbReference>
<dbReference type="OMA" id="TINYVNI"/>
<dbReference type="SUPFAM" id="SSF55797">
    <property type="entry name" value="PR-1-like"/>
    <property type="match status" value="1"/>
</dbReference>
<dbReference type="Proteomes" id="UP000216624">
    <property type="component" value="Unassembled WGS sequence"/>
</dbReference>
<name>A0A261A1Y6_CAERE</name>
<dbReference type="eggNOG" id="ENOG502RUHQ">
    <property type="taxonomic scope" value="Eukaryota"/>
</dbReference>
<accession>A0A261A1Y6</accession>
<feature type="non-terminal residue" evidence="1">
    <location>
        <position position="1"/>
    </location>
</feature>
<dbReference type="HOGENOM" id="CLU_064374_0_0_1"/>
<evidence type="ECO:0000313" key="2">
    <source>
        <dbReference type="Proteomes" id="UP000216624"/>
    </source>
</evidence>
<organism evidence="1 2">
    <name type="scientific">Caenorhabditis remanei</name>
    <name type="common">Caenorhabditis vulgaris</name>
    <dbReference type="NCBI Taxonomy" id="31234"/>
    <lineage>
        <taxon>Eukaryota</taxon>
        <taxon>Metazoa</taxon>
        <taxon>Ecdysozoa</taxon>
        <taxon>Nematoda</taxon>
        <taxon>Chromadorea</taxon>
        <taxon>Rhabditida</taxon>
        <taxon>Rhabditina</taxon>
        <taxon>Rhabditomorpha</taxon>
        <taxon>Rhabditoidea</taxon>
        <taxon>Rhabditidae</taxon>
        <taxon>Peloderinae</taxon>
        <taxon>Caenorhabditis</taxon>
    </lineage>
</organism>
<keyword evidence="2" id="KW-1185">Reference proteome</keyword>
<sequence length="284" mass="31842">MEVGLKISIKRNMGNTDAKGLFKFKSDTLKTFNGARRLLAGGSLRTIIDVANGIADDIGISEKIRLPAFGPAANMHKLRWSPQLEHVAFEYGKNQNLMPKDLFKTINFEGFSGFEWKGLLIELAKEVLSWIPIPQMQTVLEPVLNILDQFLTVLLLMVNYPSQIPFHPISKQLGASEAFFAHRYEIGCYTKLTYAVCFMEASRNNGYLYEPGIPCTHCSTYCEFFEDDSGMILEGDLCEAPLEDSNSTSEVVIKTESLIESATINYVNIFPISIILGCFYIFST</sequence>
<comment type="caution">
    <text evidence="1">The sequence shown here is derived from an EMBL/GenBank/DDBJ whole genome shotgun (WGS) entry which is preliminary data.</text>
</comment>
<dbReference type="EMBL" id="NMWX01000014">
    <property type="protein sequence ID" value="OZF92056.1"/>
    <property type="molecule type" value="Genomic_DNA"/>
</dbReference>
<dbReference type="InterPro" id="IPR035940">
    <property type="entry name" value="CAP_sf"/>
</dbReference>
<gene>
    <name evidence="1" type="ORF">FL82_20708</name>
</gene>
<evidence type="ECO:0000313" key="1">
    <source>
        <dbReference type="EMBL" id="OZF92056.1"/>
    </source>
</evidence>